<dbReference type="Pfam" id="PF00589">
    <property type="entry name" value="Phage_integrase"/>
    <property type="match status" value="1"/>
</dbReference>
<organism evidence="3 4">
    <name type="scientific">Kroppenstedtia sanguinis</name>
    <dbReference type="NCBI Taxonomy" id="1380684"/>
    <lineage>
        <taxon>Bacteria</taxon>
        <taxon>Bacillati</taxon>
        <taxon>Bacillota</taxon>
        <taxon>Bacilli</taxon>
        <taxon>Bacillales</taxon>
        <taxon>Thermoactinomycetaceae</taxon>
        <taxon>Kroppenstedtia</taxon>
    </lineage>
</organism>
<feature type="domain" description="Tyr recombinase" evidence="2">
    <location>
        <begin position="2"/>
        <end position="146"/>
    </location>
</feature>
<dbReference type="Proteomes" id="UP001597282">
    <property type="component" value="Unassembled WGS sequence"/>
</dbReference>
<comment type="caution">
    <text evidence="3">The sequence shown here is derived from an EMBL/GenBank/DDBJ whole genome shotgun (WGS) entry which is preliminary data.</text>
</comment>
<evidence type="ECO:0000259" key="2">
    <source>
        <dbReference type="PROSITE" id="PS51898"/>
    </source>
</evidence>
<dbReference type="Gene3D" id="1.10.443.10">
    <property type="entry name" value="Intergrase catalytic core"/>
    <property type="match status" value="1"/>
</dbReference>
<dbReference type="RefSeq" id="WP_380165945.1">
    <property type="nucleotide sequence ID" value="NZ_JBHTNU010000012.1"/>
</dbReference>
<dbReference type="PROSITE" id="PS51898">
    <property type="entry name" value="TYR_RECOMBINASE"/>
    <property type="match status" value="1"/>
</dbReference>
<proteinExistence type="predicted"/>
<dbReference type="SUPFAM" id="SSF56349">
    <property type="entry name" value="DNA breaking-rejoining enzymes"/>
    <property type="match status" value="1"/>
</dbReference>
<dbReference type="InterPro" id="IPR013762">
    <property type="entry name" value="Integrase-like_cat_sf"/>
</dbReference>
<keyword evidence="4" id="KW-1185">Reference proteome</keyword>
<evidence type="ECO:0000313" key="4">
    <source>
        <dbReference type="Proteomes" id="UP001597282"/>
    </source>
</evidence>
<reference evidence="4" key="1">
    <citation type="journal article" date="2019" name="Int. J. Syst. Evol. Microbiol.">
        <title>The Global Catalogue of Microorganisms (GCM) 10K type strain sequencing project: providing services to taxonomists for standard genome sequencing and annotation.</title>
        <authorList>
            <consortium name="The Broad Institute Genomics Platform"/>
            <consortium name="The Broad Institute Genome Sequencing Center for Infectious Disease"/>
            <person name="Wu L."/>
            <person name="Ma J."/>
        </authorList>
    </citation>
    <scope>NUCLEOTIDE SEQUENCE [LARGE SCALE GENOMIC DNA]</scope>
    <source>
        <strain evidence="4">S1</strain>
    </source>
</reference>
<name>A0ABW4CAF5_9BACL</name>
<evidence type="ECO:0000313" key="3">
    <source>
        <dbReference type="EMBL" id="MFD1427722.1"/>
    </source>
</evidence>
<dbReference type="EMBL" id="JBHTNU010000012">
    <property type="protein sequence ID" value="MFD1427722.1"/>
    <property type="molecule type" value="Genomic_DNA"/>
</dbReference>
<gene>
    <name evidence="3" type="ORF">ACFQ4Y_12485</name>
</gene>
<keyword evidence="1" id="KW-0233">DNA recombination</keyword>
<dbReference type="InterPro" id="IPR011010">
    <property type="entry name" value="DNA_brk_join_enz"/>
</dbReference>
<protein>
    <submittedName>
        <fullName evidence="3">Tyrosine-type recombinase/integrase</fullName>
    </submittedName>
</protein>
<accession>A0ABW4CAF5</accession>
<dbReference type="InterPro" id="IPR002104">
    <property type="entry name" value="Integrase_catalytic"/>
</dbReference>
<sequence length="146" mass="16962">MEFVQPIRDPKQIQAIKKILLAQSARDHLLFVLGINCGLRISDILQLRVGDVINERGKPRSFYELRERKTKKGRRFTFSKNVQKAIDLYLQEGDTVDLQEYLFKSRQGSGPITRQRAHQLINCRISTTNRIPKGDNTEPYALTRTY</sequence>
<evidence type="ECO:0000256" key="1">
    <source>
        <dbReference type="ARBA" id="ARBA00023172"/>
    </source>
</evidence>